<keyword evidence="1" id="KW-0175">Coiled coil</keyword>
<evidence type="ECO:0000256" key="3">
    <source>
        <dbReference type="SAM" id="SignalP"/>
    </source>
</evidence>
<reference evidence="6" key="2">
    <citation type="submission" date="2024-04" db="EMBL/GenBank/DDBJ databases">
        <authorList>
            <person name="Chen Y."/>
            <person name="Shah S."/>
            <person name="Dougan E. K."/>
            <person name="Thang M."/>
            <person name="Chan C."/>
        </authorList>
    </citation>
    <scope>NUCLEOTIDE SEQUENCE [LARGE SCALE GENOMIC DNA]</scope>
</reference>
<dbReference type="GO" id="GO:0048193">
    <property type="term" value="P:Golgi vesicle transport"/>
    <property type="evidence" value="ECO:0007669"/>
    <property type="project" value="InterPro"/>
</dbReference>
<feature type="coiled-coil region" evidence="1">
    <location>
        <begin position="599"/>
        <end position="626"/>
    </location>
</feature>
<evidence type="ECO:0000313" key="7">
    <source>
        <dbReference type="EMBL" id="CAL4767213.1"/>
    </source>
</evidence>
<protein>
    <submittedName>
        <fullName evidence="7">WW domain-containing protein</fullName>
    </submittedName>
</protein>
<dbReference type="Proteomes" id="UP001152797">
    <property type="component" value="Unassembled WGS sequence"/>
</dbReference>
<evidence type="ECO:0000256" key="2">
    <source>
        <dbReference type="SAM" id="MobiDB-lite"/>
    </source>
</evidence>
<reference evidence="5" key="1">
    <citation type="submission" date="2022-10" db="EMBL/GenBank/DDBJ databases">
        <authorList>
            <person name="Chen Y."/>
            <person name="Dougan E. K."/>
            <person name="Chan C."/>
            <person name="Rhodes N."/>
            <person name="Thang M."/>
        </authorList>
    </citation>
    <scope>NUCLEOTIDE SEQUENCE</scope>
</reference>
<dbReference type="EMBL" id="CAMXCT010000521">
    <property type="protein sequence ID" value="CAI3979901.1"/>
    <property type="molecule type" value="Genomic_DNA"/>
</dbReference>
<feature type="signal peptide" evidence="3">
    <location>
        <begin position="1"/>
        <end position="19"/>
    </location>
</feature>
<evidence type="ECO:0000313" key="5">
    <source>
        <dbReference type="EMBL" id="CAI3979901.1"/>
    </source>
</evidence>
<accession>A0A9P1BXA0</accession>
<dbReference type="AlphaFoldDB" id="A0A9P1BXA0"/>
<dbReference type="Gene3D" id="2.20.70.10">
    <property type="match status" value="1"/>
</dbReference>
<dbReference type="PANTHER" id="PTHR10013">
    <property type="entry name" value="GENERAL VESICULAR TRANSPORT FACTOR P115"/>
    <property type="match status" value="1"/>
</dbReference>
<dbReference type="OrthoDB" id="191651at2759"/>
<evidence type="ECO:0000259" key="4">
    <source>
        <dbReference type="PROSITE" id="PS50020"/>
    </source>
</evidence>
<dbReference type="PROSITE" id="PS50020">
    <property type="entry name" value="WW_DOMAIN_2"/>
    <property type="match status" value="1"/>
</dbReference>
<keyword evidence="8" id="KW-1185">Reference proteome</keyword>
<dbReference type="Gene3D" id="1.25.10.10">
    <property type="entry name" value="Leucine-rich Repeat Variant"/>
    <property type="match status" value="1"/>
</dbReference>
<comment type="caution">
    <text evidence="5">The sequence shown here is derived from an EMBL/GenBank/DDBJ whole genome shotgun (WGS) entry which is preliminary data.</text>
</comment>
<dbReference type="SMART" id="SM00456">
    <property type="entry name" value="WW"/>
    <property type="match status" value="1"/>
</dbReference>
<evidence type="ECO:0000256" key="1">
    <source>
        <dbReference type="SAM" id="Coils"/>
    </source>
</evidence>
<feature type="region of interest" description="Disordered" evidence="2">
    <location>
        <begin position="639"/>
        <end position="898"/>
    </location>
</feature>
<feature type="compositionally biased region" description="Polar residues" evidence="2">
    <location>
        <begin position="639"/>
        <end position="657"/>
    </location>
</feature>
<dbReference type="InterPro" id="IPR011989">
    <property type="entry name" value="ARM-like"/>
</dbReference>
<feature type="compositionally biased region" description="Low complexity" evidence="2">
    <location>
        <begin position="928"/>
        <end position="988"/>
    </location>
</feature>
<name>A0A9P1BXA0_9DINO</name>
<organism evidence="5">
    <name type="scientific">Cladocopium goreaui</name>
    <dbReference type="NCBI Taxonomy" id="2562237"/>
    <lineage>
        <taxon>Eukaryota</taxon>
        <taxon>Sar</taxon>
        <taxon>Alveolata</taxon>
        <taxon>Dinophyceae</taxon>
        <taxon>Suessiales</taxon>
        <taxon>Symbiodiniaceae</taxon>
        <taxon>Cladocopium</taxon>
    </lineage>
</organism>
<sequence>MREAGHLSALIRSLRAVLAALSLSEASDWAMGLRNVATVLLESVASFVSSKAGNEAEQNSKTLVQSAGLVEMVCLEVLPYPQFDQLRLQATETLAAAIRAVPEASLGCFKAMLQGRSLLDRMVAILLGEGSAPLDLRAAIEVLVATGLERSADVREVLATQPETAQGEMPSGGLLLLAAFRTADQRLEVGPLQTLQNVWWPSDANTWFAARALGTCIRSGPQLRLRLARPPDAEAPQPALLATLLGPTAALARAWRNEPKAKQGGDASAGLCALLQLLAEWCHDCPAAAEVLVSSPALLPELMALLESFSSTTSHVPHVYGLAALVLGTCLLELPNQGSLVTSSQLMEIIASKGVDMFTRASEDFLRSLSLDEPGMMSRYRPGFQEWVALQFQKVQDAMVQLWLQRGESAPHQGMAEDVAGHFKDLIKMQDKELRDLRQEVQKLKTENDELRQLTTDEDKTILLWKVGALSKQCEALQVKCDLLEAARSAVEVARLRERQSQRQQREELEQQLQTLALALDEAEISKETQDPRTGDDGAESYAAVVAERDELLTVLSQINRSCPEVAGFLAPLGRFVPSTTTKEVSAWEAAAERVGQQAEALSELAESHKRSLVELQERAASRQKEVSEVAAANGWHASQNAGGQSHQGVQSHTESLQQKQSQDFSRQAQQQNQLQSRQSNQQAAAQQKQSHQQAAAQQAQQQSHWQAQQSQLQAQQSDQQAAAQQAHQQSHWQAQQSQLQAQQSHWQAQQSQLQAKQSDQQAAIRQAQQQSHWQAQQSQLPAQQSDQQAAAQQVQQQGQCQAQQSDQQAAAQQAQQQSHWQAQQSQLQAQQSHWQAQQSQLQAQQSDQQAAAQQAQQSHWQAQQSQLQAQQSHWQAQQSQLQAQQSDQQAAAQQAQQSHWQAQQSQLQAQQGHQQAAQQVQQQSQLQGQQNDQQAAAQQAQQSHWQAQQSHLQAQQGHQQAAQQAQQQSQLQVQQNDQQAAAQQGQQSHEHEQNHVEQQNGWNQLPTGWVAYSTAEGHVFYYNQSTGQSQWERPG</sequence>
<proteinExistence type="predicted"/>
<feature type="compositionally biased region" description="Low complexity" evidence="2">
    <location>
        <begin position="658"/>
        <end position="898"/>
    </location>
</feature>
<keyword evidence="3" id="KW-0732">Signal</keyword>
<dbReference type="EMBL" id="CAMXCT020000521">
    <property type="protein sequence ID" value="CAL1133276.1"/>
    <property type="molecule type" value="Genomic_DNA"/>
</dbReference>
<evidence type="ECO:0000313" key="8">
    <source>
        <dbReference type="Proteomes" id="UP001152797"/>
    </source>
</evidence>
<evidence type="ECO:0000313" key="6">
    <source>
        <dbReference type="EMBL" id="CAL1133276.1"/>
    </source>
</evidence>
<dbReference type="PANTHER" id="PTHR10013:SF0">
    <property type="entry name" value="GENERAL VESICULAR TRANSPORT FACTOR P115"/>
    <property type="match status" value="1"/>
</dbReference>
<dbReference type="SUPFAM" id="SSF51045">
    <property type="entry name" value="WW domain"/>
    <property type="match status" value="1"/>
</dbReference>
<dbReference type="InterPro" id="IPR036020">
    <property type="entry name" value="WW_dom_sf"/>
</dbReference>
<dbReference type="EMBL" id="CAMXCT030000521">
    <property type="protein sequence ID" value="CAL4767213.1"/>
    <property type="molecule type" value="Genomic_DNA"/>
</dbReference>
<feature type="region of interest" description="Disordered" evidence="2">
    <location>
        <begin position="928"/>
        <end position="1004"/>
    </location>
</feature>
<dbReference type="InterPro" id="IPR024095">
    <property type="entry name" value="Vesicle_P115"/>
</dbReference>
<dbReference type="CDD" id="cd00201">
    <property type="entry name" value="WW"/>
    <property type="match status" value="1"/>
</dbReference>
<feature type="domain" description="WW" evidence="4">
    <location>
        <begin position="1004"/>
        <end position="1036"/>
    </location>
</feature>
<feature type="coiled-coil region" evidence="1">
    <location>
        <begin position="499"/>
        <end position="526"/>
    </location>
</feature>
<gene>
    <name evidence="5" type="ORF">C1SCF055_LOCUS7821</name>
</gene>
<dbReference type="InterPro" id="IPR001202">
    <property type="entry name" value="WW_dom"/>
</dbReference>
<dbReference type="Pfam" id="PF00397">
    <property type="entry name" value="WW"/>
    <property type="match status" value="1"/>
</dbReference>
<dbReference type="PROSITE" id="PS01159">
    <property type="entry name" value="WW_DOMAIN_1"/>
    <property type="match status" value="1"/>
</dbReference>
<feature type="coiled-coil region" evidence="1">
    <location>
        <begin position="427"/>
        <end position="457"/>
    </location>
</feature>
<feature type="chain" id="PRO_5043269888" evidence="3">
    <location>
        <begin position="20"/>
        <end position="1036"/>
    </location>
</feature>